<gene>
    <name evidence="9" type="ORF">IMF26_01120</name>
</gene>
<dbReference type="CDD" id="cd06261">
    <property type="entry name" value="TM_PBP2"/>
    <property type="match status" value="1"/>
</dbReference>
<accession>A0AAT9LEZ8</accession>
<evidence type="ECO:0000256" key="2">
    <source>
        <dbReference type="ARBA" id="ARBA00022448"/>
    </source>
</evidence>
<feature type="transmembrane region" description="Helical" evidence="7">
    <location>
        <begin position="137"/>
        <end position="160"/>
    </location>
</feature>
<evidence type="ECO:0000256" key="5">
    <source>
        <dbReference type="ARBA" id="ARBA00022989"/>
    </source>
</evidence>
<evidence type="ECO:0000256" key="7">
    <source>
        <dbReference type="RuleBase" id="RU363032"/>
    </source>
</evidence>
<dbReference type="GO" id="GO:0055085">
    <property type="term" value="P:transmembrane transport"/>
    <property type="evidence" value="ECO:0007669"/>
    <property type="project" value="InterPro"/>
</dbReference>
<evidence type="ECO:0000313" key="9">
    <source>
        <dbReference type="EMBL" id="QUL98718.1"/>
    </source>
</evidence>
<dbReference type="PANTHER" id="PTHR43163">
    <property type="entry name" value="DIPEPTIDE TRANSPORT SYSTEM PERMEASE PROTEIN DPPB-RELATED"/>
    <property type="match status" value="1"/>
</dbReference>
<dbReference type="Gene3D" id="1.10.3720.10">
    <property type="entry name" value="MetI-like"/>
    <property type="match status" value="1"/>
</dbReference>
<organism evidence="9">
    <name type="scientific">Candidatus Fermentithermobacillus carboniphilus</name>
    <dbReference type="NCBI Taxonomy" id="3085328"/>
    <lineage>
        <taxon>Bacteria</taxon>
        <taxon>Bacillati</taxon>
        <taxon>Bacillota</taxon>
        <taxon>Candidatus Fermentithermobacillia</taxon>
        <taxon>Candidatus Fermentithermobacillales</taxon>
        <taxon>Candidatus Fermentithermobacillaceae</taxon>
        <taxon>Candidatus Fermentithermobacillus</taxon>
    </lineage>
</organism>
<keyword evidence="5 7" id="KW-1133">Transmembrane helix</keyword>
<keyword evidence="2 7" id="KW-0813">Transport</keyword>
<dbReference type="InterPro" id="IPR000515">
    <property type="entry name" value="MetI-like"/>
</dbReference>
<comment type="similarity">
    <text evidence="7">Belongs to the binding-protein-dependent transport system permease family.</text>
</comment>
<dbReference type="PANTHER" id="PTHR43163:SF6">
    <property type="entry name" value="DIPEPTIDE TRANSPORT SYSTEM PERMEASE PROTEIN DPPB-RELATED"/>
    <property type="match status" value="1"/>
</dbReference>
<proteinExistence type="inferred from homology"/>
<dbReference type="InterPro" id="IPR045621">
    <property type="entry name" value="BPD_transp_1_N"/>
</dbReference>
<keyword evidence="6 7" id="KW-0472">Membrane</keyword>
<dbReference type="Pfam" id="PF00528">
    <property type="entry name" value="BPD_transp_1"/>
    <property type="match status" value="1"/>
</dbReference>
<keyword evidence="4 7" id="KW-0812">Transmembrane</keyword>
<feature type="transmembrane region" description="Helical" evidence="7">
    <location>
        <begin position="204"/>
        <end position="223"/>
    </location>
</feature>
<comment type="subcellular location">
    <subcellularLocation>
        <location evidence="1 7">Cell membrane</location>
        <topology evidence="1 7">Multi-pass membrane protein</topology>
    </subcellularLocation>
</comment>
<evidence type="ECO:0000256" key="3">
    <source>
        <dbReference type="ARBA" id="ARBA00022475"/>
    </source>
</evidence>
<feature type="domain" description="ABC transmembrane type-1" evidence="8">
    <location>
        <begin position="98"/>
        <end position="327"/>
    </location>
</feature>
<dbReference type="AlphaFoldDB" id="A0AAT9LEZ8"/>
<sequence>MRGIRILERILGAIPIMLGVCIVVFLFMRLIPGDPVDIMIGEGSNVTQADIDSLKAQFNLDQPVHIQLLSYLSRVLRGDLGYSISRADNVSKLILQALPATVELAIAAMFFALLIGIPVGVLSAVKHNSAMDRASTAGAFLGISVPAFWLGIVLIIIFSVNLGILPTSGRADYGFTPPKRTGLYVLDSVLAWDLAALKNSLEHLILPAVALGAAPAAVITRVVRSSMLEVLQKDYVMFARAKGVPEHLVIVKHALRNALIPTVTVAGLETGTLLGGNMIVETIFSWPGMGRLVVDGIFSRDYSLVQGAVMVYALTFVLMNLTSDILYTYLNPKISMEKGS</sequence>
<dbReference type="EMBL" id="CP062796">
    <property type="protein sequence ID" value="QUL98718.1"/>
    <property type="molecule type" value="Genomic_DNA"/>
</dbReference>
<feature type="transmembrane region" description="Helical" evidence="7">
    <location>
        <begin position="12"/>
        <end position="31"/>
    </location>
</feature>
<evidence type="ECO:0000256" key="1">
    <source>
        <dbReference type="ARBA" id="ARBA00004651"/>
    </source>
</evidence>
<protein>
    <submittedName>
        <fullName evidence="9">ABC transporter permease</fullName>
    </submittedName>
</protein>
<feature type="transmembrane region" description="Helical" evidence="7">
    <location>
        <begin position="309"/>
        <end position="330"/>
    </location>
</feature>
<dbReference type="SUPFAM" id="SSF161098">
    <property type="entry name" value="MetI-like"/>
    <property type="match status" value="1"/>
</dbReference>
<reference evidence="9" key="2">
    <citation type="journal article" date="2023" name="Biology">
        <title>Prokaryotic Life Associated with Coal-Fire Gas Vents Revealed by Metagenomics.</title>
        <authorList>
            <person name="Kadnikov V.V."/>
            <person name="Mardanov A.V."/>
            <person name="Beletsky A.V."/>
            <person name="Karnachuk O.V."/>
            <person name="Ravin N.V."/>
        </authorList>
    </citation>
    <scope>NUCLEOTIDE SEQUENCE</scope>
    <source>
        <strain evidence="9">Bu02</strain>
    </source>
</reference>
<name>A0AAT9LEZ8_9FIRM</name>
<dbReference type="KEGG" id="fcz:IMF26_01120"/>
<evidence type="ECO:0000256" key="4">
    <source>
        <dbReference type="ARBA" id="ARBA00022692"/>
    </source>
</evidence>
<reference evidence="9" key="1">
    <citation type="submission" date="2020-10" db="EMBL/GenBank/DDBJ databases">
        <authorList>
            <person name="Kadnikov V."/>
            <person name="Beletsky A.V."/>
            <person name="Mardanov A.V."/>
            <person name="Karnachuk O.V."/>
            <person name="Ravin N.V."/>
        </authorList>
    </citation>
    <scope>NUCLEOTIDE SEQUENCE</scope>
    <source>
        <strain evidence="9">Bu02</strain>
    </source>
</reference>
<feature type="transmembrane region" description="Helical" evidence="7">
    <location>
        <begin position="104"/>
        <end position="125"/>
    </location>
</feature>
<dbReference type="Pfam" id="PF19300">
    <property type="entry name" value="BPD_transp_1_N"/>
    <property type="match status" value="1"/>
</dbReference>
<dbReference type="GO" id="GO:0005886">
    <property type="term" value="C:plasma membrane"/>
    <property type="evidence" value="ECO:0007669"/>
    <property type="project" value="UniProtKB-SubCell"/>
</dbReference>
<dbReference type="InterPro" id="IPR035906">
    <property type="entry name" value="MetI-like_sf"/>
</dbReference>
<keyword evidence="3" id="KW-1003">Cell membrane</keyword>
<dbReference type="PROSITE" id="PS50928">
    <property type="entry name" value="ABC_TM1"/>
    <property type="match status" value="1"/>
</dbReference>
<evidence type="ECO:0000256" key="6">
    <source>
        <dbReference type="ARBA" id="ARBA00023136"/>
    </source>
</evidence>
<evidence type="ECO:0000259" key="8">
    <source>
        <dbReference type="PROSITE" id="PS50928"/>
    </source>
</evidence>